<dbReference type="CDD" id="cd06326">
    <property type="entry name" value="PBP1_ABC_ligand_binding-like"/>
    <property type="match status" value="1"/>
</dbReference>
<comment type="similarity">
    <text evidence="1">Belongs to the leucine-binding protein family.</text>
</comment>
<evidence type="ECO:0000256" key="4">
    <source>
        <dbReference type="ARBA" id="ARBA00022970"/>
    </source>
</evidence>
<proteinExistence type="inferred from homology"/>
<dbReference type="Gene3D" id="3.40.50.2300">
    <property type="match status" value="2"/>
</dbReference>
<sequence>MHSLNRRRVIGAAIATMGANAAWPITSKPSGDAIVIGQSAPVTGPVADAFKGVLTGEKLAFDQINRKGGINGRRVDLILLDDAYDTRRTVENVKTLIERDNVIALTGLGSTAGVGAALPILAEKKVPLVGVYTGAPNLRMRHHPYFFTTQASFKDEVFYSVRNLVTLNQSRIAVVYQNNEFGKLMLPVAEAAMKELGATFVGSAPLAIDGSDAVAAAQAVAAKQPQAVLMIAVGPSVVGYVKANRNYVSVPIYTISTALGMLPALGDEARGLAITQVIPYPWRQTTGMAREFALECEHAKVPVAYDTYGGYLLARFLLEALKRTGKNVTSEALVKVIESQKSWDYGGINLAFGPGNHHGTSFVETTIVGPRMTFMR</sequence>
<feature type="domain" description="Leucine-binding protein" evidence="5">
    <location>
        <begin position="34"/>
        <end position="360"/>
    </location>
</feature>
<reference evidence="6 7" key="1">
    <citation type="submission" date="2018-08" db="EMBL/GenBank/DDBJ databases">
        <authorList>
            <person name="Khan S.A."/>
            <person name="Jeon C.O."/>
            <person name="Chun B.H."/>
            <person name="Jeong S.E."/>
        </authorList>
    </citation>
    <scope>NUCLEOTIDE SEQUENCE [LARGE SCALE GENOMIC DNA]</scope>
    <source>
        <strain evidence="6 7">S-16</strain>
    </source>
</reference>
<dbReference type="SUPFAM" id="SSF53822">
    <property type="entry name" value="Periplasmic binding protein-like I"/>
    <property type="match status" value="1"/>
</dbReference>
<dbReference type="PANTHER" id="PTHR47235">
    <property type="entry name" value="BLR6548 PROTEIN"/>
    <property type="match status" value="1"/>
</dbReference>
<accession>A0A3N7HTN6</accession>
<dbReference type="InterPro" id="IPR000709">
    <property type="entry name" value="Leu_Ile_Val-bd"/>
</dbReference>
<keyword evidence="7" id="KW-1185">Reference proteome</keyword>
<keyword evidence="2" id="KW-0813">Transport</keyword>
<comment type="caution">
    <text evidence="6">The sequence shown here is derived from an EMBL/GenBank/DDBJ whole genome shotgun (WGS) entry which is preliminary data.</text>
</comment>
<dbReference type="GO" id="GO:0006865">
    <property type="term" value="P:amino acid transport"/>
    <property type="evidence" value="ECO:0007669"/>
    <property type="project" value="UniProtKB-KW"/>
</dbReference>
<organism evidence="6 7">
    <name type="scientific">Piscinibacter terrae</name>
    <dbReference type="NCBI Taxonomy" id="2496871"/>
    <lineage>
        <taxon>Bacteria</taxon>
        <taxon>Pseudomonadati</taxon>
        <taxon>Pseudomonadota</taxon>
        <taxon>Betaproteobacteria</taxon>
        <taxon>Burkholderiales</taxon>
        <taxon>Sphaerotilaceae</taxon>
        <taxon>Piscinibacter</taxon>
    </lineage>
</organism>
<evidence type="ECO:0000313" key="6">
    <source>
        <dbReference type="EMBL" id="RQP25143.1"/>
    </source>
</evidence>
<dbReference type="InterPro" id="IPR028081">
    <property type="entry name" value="Leu-bd"/>
</dbReference>
<name>A0A3N7HTN6_9BURK</name>
<evidence type="ECO:0000256" key="1">
    <source>
        <dbReference type="ARBA" id="ARBA00010062"/>
    </source>
</evidence>
<evidence type="ECO:0000256" key="2">
    <source>
        <dbReference type="ARBA" id="ARBA00022448"/>
    </source>
</evidence>
<evidence type="ECO:0000256" key="3">
    <source>
        <dbReference type="ARBA" id="ARBA00022729"/>
    </source>
</evidence>
<dbReference type="Proteomes" id="UP000267464">
    <property type="component" value="Unassembled WGS sequence"/>
</dbReference>
<dbReference type="PRINTS" id="PR00337">
    <property type="entry name" value="LEUILEVALBP"/>
</dbReference>
<protein>
    <submittedName>
        <fullName evidence="6">ABC transporter substrate-binding protein</fullName>
    </submittedName>
</protein>
<evidence type="ECO:0000313" key="7">
    <source>
        <dbReference type="Proteomes" id="UP000267464"/>
    </source>
</evidence>
<keyword evidence="4" id="KW-0029">Amino-acid transport</keyword>
<dbReference type="Pfam" id="PF13458">
    <property type="entry name" value="Peripla_BP_6"/>
    <property type="match status" value="1"/>
</dbReference>
<reference evidence="6 7" key="2">
    <citation type="submission" date="2018-12" db="EMBL/GenBank/DDBJ databases">
        <title>Rhizobacter gummiphilus sp. nov., a rubber-degrading bacterium isolated from the soil of a botanical garden in Japan.</title>
        <authorList>
            <person name="Shunsuke S.S."/>
        </authorList>
    </citation>
    <scope>NUCLEOTIDE SEQUENCE [LARGE SCALE GENOMIC DNA]</scope>
    <source>
        <strain evidence="6 7">S-16</strain>
    </source>
</reference>
<gene>
    <name evidence="6" type="ORF">DZC73_09855</name>
</gene>
<keyword evidence="3" id="KW-0732">Signal</keyword>
<dbReference type="EMBL" id="QUSW01000002">
    <property type="protein sequence ID" value="RQP25143.1"/>
    <property type="molecule type" value="Genomic_DNA"/>
</dbReference>
<dbReference type="RefSeq" id="WP_124540049.1">
    <property type="nucleotide sequence ID" value="NZ_QUSW01000002.1"/>
</dbReference>
<evidence type="ECO:0000259" key="5">
    <source>
        <dbReference type="Pfam" id="PF13458"/>
    </source>
</evidence>
<dbReference type="OrthoDB" id="8893436at2"/>
<dbReference type="AlphaFoldDB" id="A0A3N7HTN6"/>
<dbReference type="InterPro" id="IPR028082">
    <property type="entry name" value="Peripla_BP_I"/>
</dbReference>
<dbReference type="PANTHER" id="PTHR47235:SF1">
    <property type="entry name" value="BLR6548 PROTEIN"/>
    <property type="match status" value="1"/>
</dbReference>